<reference evidence="2" key="1">
    <citation type="submission" date="2016-11" db="EMBL/GenBank/DDBJ databases">
        <authorList>
            <person name="Varghese N."/>
            <person name="Submissions S."/>
        </authorList>
    </citation>
    <scope>NUCLEOTIDE SEQUENCE [LARGE SCALE GENOMIC DNA]</scope>
    <source>
        <strain evidence="2">USBA-503</strain>
    </source>
</reference>
<evidence type="ECO:0000313" key="1">
    <source>
        <dbReference type="EMBL" id="SHK73366.1"/>
    </source>
</evidence>
<dbReference type="OrthoDB" id="1799385at2"/>
<keyword evidence="2" id="KW-1185">Reference proteome</keyword>
<proteinExistence type="predicted"/>
<gene>
    <name evidence="1" type="ORF">SAMN05443507_12120</name>
</gene>
<protein>
    <recommendedName>
        <fullName evidence="3">Coat F domain-containing protein</fullName>
    </recommendedName>
</protein>
<dbReference type="AlphaFoldDB" id="A0A1M6UWB4"/>
<dbReference type="EMBL" id="FRAF01000021">
    <property type="protein sequence ID" value="SHK73366.1"/>
    <property type="molecule type" value="Genomic_DNA"/>
</dbReference>
<evidence type="ECO:0008006" key="3">
    <source>
        <dbReference type="Google" id="ProtNLM"/>
    </source>
</evidence>
<dbReference type="Proteomes" id="UP000184016">
    <property type="component" value="Unassembled WGS sequence"/>
</dbReference>
<accession>A0A1M6UWB4</accession>
<sequence length="92" mass="10127">MQNQTQTTSSMNMANAQSLAPGTLAVKDVQYLQDEISWLTNAAKKCMHNISSCQDTEVQSLLRQMAQTHIRHAQLLAGHCTNAAQKMASSQH</sequence>
<dbReference type="RefSeq" id="WP_083574311.1">
    <property type="nucleotide sequence ID" value="NZ_FRAF01000021.1"/>
</dbReference>
<organism evidence="1 2">
    <name type="scientific">Alicyclobacillus tolerans</name>
    <dbReference type="NCBI Taxonomy" id="90970"/>
    <lineage>
        <taxon>Bacteria</taxon>
        <taxon>Bacillati</taxon>
        <taxon>Bacillota</taxon>
        <taxon>Bacilli</taxon>
        <taxon>Bacillales</taxon>
        <taxon>Alicyclobacillaceae</taxon>
        <taxon>Alicyclobacillus</taxon>
    </lineage>
</organism>
<name>A0A1M6UWB4_9BACL</name>
<evidence type="ECO:0000313" key="2">
    <source>
        <dbReference type="Proteomes" id="UP000184016"/>
    </source>
</evidence>
<dbReference type="STRING" id="1830138.SAMN05443507_12120"/>